<dbReference type="Proteomes" id="UP000008144">
    <property type="component" value="Unassembled WGS sequence"/>
</dbReference>
<organism evidence="8 9">
    <name type="scientific">Ciona intestinalis</name>
    <name type="common">Transparent sea squirt</name>
    <name type="synonym">Ascidia intestinalis</name>
    <dbReference type="NCBI Taxonomy" id="7719"/>
    <lineage>
        <taxon>Eukaryota</taxon>
        <taxon>Metazoa</taxon>
        <taxon>Chordata</taxon>
        <taxon>Tunicata</taxon>
        <taxon>Ascidiacea</taxon>
        <taxon>Phlebobranchia</taxon>
        <taxon>Cionidae</taxon>
        <taxon>Ciona</taxon>
    </lineage>
</organism>
<dbReference type="GO" id="GO:0004222">
    <property type="term" value="F:metalloendopeptidase activity"/>
    <property type="evidence" value="ECO:0007669"/>
    <property type="project" value="InterPro"/>
</dbReference>
<evidence type="ECO:0000259" key="7">
    <source>
        <dbReference type="PROSITE" id="PS51864"/>
    </source>
</evidence>
<dbReference type="InterPro" id="IPR024079">
    <property type="entry name" value="MetalloPept_cat_dom_sf"/>
</dbReference>
<evidence type="ECO:0000256" key="6">
    <source>
        <dbReference type="PROSITE-ProRule" id="PRU01211"/>
    </source>
</evidence>
<evidence type="ECO:0000256" key="3">
    <source>
        <dbReference type="ARBA" id="ARBA00022801"/>
    </source>
</evidence>
<dbReference type="AlphaFoldDB" id="H2XTF2"/>
<dbReference type="SUPFAM" id="SSF55486">
    <property type="entry name" value="Metalloproteases ('zincins'), catalytic domain"/>
    <property type="match status" value="1"/>
</dbReference>
<keyword evidence="3" id="KW-0378">Hydrolase</keyword>
<keyword evidence="2" id="KW-0479">Metal-binding</keyword>
<dbReference type="InParanoid" id="H2XTF2"/>
<protein>
    <recommendedName>
        <fullName evidence="7">Peptidase M12A domain-containing protein</fullName>
    </recommendedName>
</protein>
<sequence length="160" mass="17645">MIGQHNGNRLPIDISVNQDQQCSFNTTECTDDCGPLGHQTDEWDCPISCECKSSGFIEGDIKFDKQNIQLIKKAYGIPSTIKARGATSLNIDLWTNRVNGRVKVPFVMRNDTSNKSETAIYEAVAAISGSTCIDFINRTTEVDFIEVIPGTGCWSYVGIE</sequence>
<accession>H2XTF2</accession>
<evidence type="ECO:0000313" key="9">
    <source>
        <dbReference type="Proteomes" id="UP000008144"/>
    </source>
</evidence>
<evidence type="ECO:0000256" key="4">
    <source>
        <dbReference type="ARBA" id="ARBA00022833"/>
    </source>
</evidence>
<dbReference type="GeneTree" id="ENSGT00940000171675"/>
<name>H2XTF2_CIOIN</name>
<dbReference type="Gene3D" id="3.40.390.10">
    <property type="entry name" value="Collagenase (Catalytic Domain)"/>
    <property type="match status" value="1"/>
</dbReference>
<keyword evidence="4" id="KW-0862">Zinc</keyword>
<comment type="caution">
    <text evidence="6">Lacks conserved residue(s) required for the propagation of feature annotation.</text>
</comment>
<keyword evidence="9" id="KW-1185">Reference proteome</keyword>
<dbReference type="PROSITE" id="PS51864">
    <property type="entry name" value="ASTACIN"/>
    <property type="match status" value="1"/>
</dbReference>
<dbReference type="InterPro" id="IPR001506">
    <property type="entry name" value="Peptidase_M12A"/>
</dbReference>
<dbReference type="PANTHER" id="PTHR10127">
    <property type="entry name" value="DISCOIDIN, CUB, EGF, LAMININ , AND ZINC METALLOPROTEASE DOMAIN CONTAINING"/>
    <property type="match status" value="1"/>
</dbReference>
<evidence type="ECO:0000313" key="8">
    <source>
        <dbReference type="Ensembl" id="ENSCINP00000032936.1"/>
    </source>
</evidence>
<evidence type="ECO:0000256" key="5">
    <source>
        <dbReference type="ARBA" id="ARBA00023049"/>
    </source>
</evidence>
<dbReference type="PANTHER" id="PTHR10127:SF780">
    <property type="entry name" value="METALLOENDOPEPTIDASE"/>
    <property type="match status" value="1"/>
</dbReference>
<dbReference type="GO" id="GO:0046872">
    <property type="term" value="F:metal ion binding"/>
    <property type="evidence" value="ECO:0007669"/>
    <property type="project" value="UniProtKB-KW"/>
</dbReference>
<dbReference type="Ensembl" id="ENSCINT00000036573.1">
    <property type="protein sequence ID" value="ENSCINP00000032936.1"/>
    <property type="gene ID" value="ENSCING00000019778.1"/>
</dbReference>
<keyword evidence="5" id="KW-0482">Metalloprotease</keyword>
<feature type="domain" description="Peptidase M12A" evidence="7">
    <location>
        <begin position="84"/>
        <end position="160"/>
    </location>
</feature>
<dbReference type="Pfam" id="PF01400">
    <property type="entry name" value="Astacin"/>
    <property type="match status" value="1"/>
</dbReference>
<evidence type="ECO:0000256" key="1">
    <source>
        <dbReference type="ARBA" id="ARBA00022670"/>
    </source>
</evidence>
<proteinExistence type="predicted"/>
<keyword evidence="1" id="KW-0645">Protease</keyword>
<reference evidence="8" key="3">
    <citation type="submission" date="2025-09" db="UniProtKB">
        <authorList>
            <consortium name="Ensembl"/>
        </authorList>
    </citation>
    <scope>IDENTIFICATION</scope>
</reference>
<dbReference type="HOGENOM" id="CLU_1656076_0_0_1"/>
<evidence type="ECO:0000256" key="2">
    <source>
        <dbReference type="ARBA" id="ARBA00022723"/>
    </source>
</evidence>
<reference evidence="8" key="2">
    <citation type="submission" date="2025-08" db="UniProtKB">
        <authorList>
            <consortium name="Ensembl"/>
        </authorList>
    </citation>
    <scope>IDENTIFICATION</scope>
</reference>
<dbReference type="MEROPS" id="M12.007"/>
<dbReference type="GO" id="GO:0006508">
    <property type="term" value="P:proteolysis"/>
    <property type="evidence" value="ECO:0007669"/>
    <property type="project" value="UniProtKB-KW"/>
</dbReference>
<reference evidence="9" key="1">
    <citation type="journal article" date="2002" name="Science">
        <title>The draft genome of Ciona intestinalis: insights into chordate and vertebrate origins.</title>
        <authorList>
            <person name="Dehal P."/>
            <person name="Satou Y."/>
            <person name="Campbell R.K."/>
            <person name="Chapman J."/>
            <person name="Degnan B."/>
            <person name="De Tomaso A."/>
            <person name="Davidson B."/>
            <person name="Di Gregorio A."/>
            <person name="Gelpke M."/>
            <person name="Goodstein D.M."/>
            <person name="Harafuji N."/>
            <person name="Hastings K.E."/>
            <person name="Ho I."/>
            <person name="Hotta K."/>
            <person name="Huang W."/>
            <person name="Kawashima T."/>
            <person name="Lemaire P."/>
            <person name="Martinez D."/>
            <person name="Meinertzhagen I.A."/>
            <person name="Necula S."/>
            <person name="Nonaka M."/>
            <person name="Putnam N."/>
            <person name="Rash S."/>
            <person name="Saiga H."/>
            <person name="Satake M."/>
            <person name="Terry A."/>
            <person name="Yamada L."/>
            <person name="Wang H.G."/>
            <person name="Awazu S."/>
            <person name="Azumi K."/>
            <person name="Boore J."/>
            <person name="Branno M."/>
            <person name="Chin-Bow S."/>
            <person name="DeSantis R."/>
            <person name="Doyle S."/>
            <person name="Francino P."/>
            <person name="Keys D.N."/>
            <person name="Haga S."/>
            <person name="Hayashi H."/>
            <person name="Hino K."/>
            <person name="Imai K.S."/>
            <person name="Inaba K."/>
            <person name="Kano S."/>
            <person name="Kobayashi K."/>
            <person name="Kobayashi M."/>
            <person name="Lee B.I."/>
            <person name="Makabe K.W."/>
            <person name="Manohar C."/>
            <person name="Matassi G."/>
            <person name="Medina M."/>
            <person name="Mochizuki Y."/>
            <person name="Mount S."/>
            <person name="Morishita T."/>
            <person name="Miura S."/>
            <person name="Nakayama A."/>
            <person name="Nishizaka S."/>
            <person name="Nomoto H."/>
            <person name="Ohta F."/>
            <person name="Oishi K."/>
            <person name="Rigoutsos I."/>
            <person name="Sano M."/>
            <person name="Sasaki A."/>
            <person name="Sasakura Y."/>
            <person name="Shoguchi E."/>
            <person name="Shin-i T."/>
            <person name="Spagnuolo A."/>
            <person name="Stainier D."/>
            <person name="Suzuki M.M."/>
            <person name="Tassy O."/>
            <person name="Takatori N."/>
            <person name="Tokuoka M."/>
            <person name="Yagi K."/>
            <person name="Yoshizaki F."/>
            <person name="Wada S."/>
            <person name="Zhang C."/>
            <person name="Hyatt P.D."/>
            <person name="Larimer F."/>
            <person name="Detter C."/>
            <person name="Doggett N."/>
            <person name="Glavina T."/>
            <person name="Hawkins T."/>
            <person name="Richardson P."/>
            <person name="Lucas S."/>
            <person name="Kohara Y."/>
            <person name="Levine M."/>
            <person name="Satoh N."/>
            <person name="Rokhsar D.S."/>
        </authorList>
    </citation>
    <scope>NUCLEOTIDE SEQUENCE [LARGE SCALE GENOMIC DNA]</scope>
</reference>